<evidence type="ECO:0000313" key="1">
    <source>
        <dbReference type="EMBL" id="QJA65841.1"/>
    </source>
</evidence>
<proteinExistence type="predicted"/>
<organism evidence="1">
    <name type="scientific">viral metagenome</name>
    <dbReference type="NCBI Taxonomy" id="1070528"/>
    <lineage>
        <taxon>unclassified sequences</taxon>
        <taxon>metagenomes</taxon>
        <taxon>organismal metagenomes</taxon>
    </lineage>
</organism>
<protein>
    <submittedName>
        <fullName evidence="1">Uncharacterized protein</fullName>
    </submittedName>
</protein>
<evidence type="ECO:0000313" key="2">
    <source>
        <dbReference type="EMBL" id="QJI04924.1"/>
    </source>
</evidence>
<dbReference type="EMBL" id="MT141545">
    <property type="protein sequence ID" value="QJA65841.1"/>
    <property type="molecule type" value="Genomic_DNA"/>
</dbReference>
<gene>
    <name evidence="2" type="ORF">MM415A00125_0017</name>
    <name evidence="1" type="ORF">MM415B00372_0032</name>
</gene>
<dbReference type="AlphaFoldDB" id="A0A6M3J9V6"/>
<name>A0A6M3J9V6_9ZZZZ</name>
<reference evidence="1" key="1">
    <citation type="submission" date="2020-03" db="EMBL/GenBank/DDBJ databases">
        <title>The deep terrestrial virosphere.</title>
        <authorList>
            <person name="Holmfeldt K."/>
            <person name="Nilsson E."/>
            <person name="Simone D."/>
            <person name="Lopez-Fernandez M."/>
            <person name="Wu X."/>
            <person name="de Brujin I."/>
            <person name="Lundin D."/>
            <person name="Andersson A."/>
            <person name="Bertilsson S."/>
            <person name="Dopson M."/>
        </authorList>
    </citation>
    <scope>NUCLEOTIDE SEQUENCE</scope>
    <source>
        <strain evidence="2">MM415A00125</strain>
        <strain evidence="1">MM415B00372</strain>
    </source>
</reference>
<accession>A0A6M3J9V6</accession>
<dbReference type="EMBL" id="MT145192">
    <property type="protein sequence ID" value="QJI04924.1"/>
    <property type="molecule type" value="Genomic_DNA"/>
</dbReference>
<sequence>MEENGSCPFLKLQSEGVNLDKYGKFGCPSCPARVCWDDLLENKKQYETFKKAFGLRLRETFDLYSKLIHS</sequence>